<gene>
    <name evidence="1" type="ORF">SCNU_19425</name>
</gene>
<accession>F1YPM8</accession>
<dbReference type="Proteomes" id="UP000035065">
    <property type="component" value="Unassembled WGS sequence"/>
</dbReference>
<name>F1YPM8_9ACTN</name>
<sequence length="353" mass="38630">MRALTADDLLNTPRGRRLLVAYAKAVGSVDLSQAFDLAANAFEDHASFGTWHIAGGVMTRFAEPPTGSPDDAAVELAALRFGEVDADVLHAALQMSVDFAWYWQAPDGLVRLAALPQIVELLRPLAEAVAASPHCEWWSSACAVDDQHLIAYAEPTIEAAPIGQSLRVGRAVAMADEAEGRRENRAASDVSGFWWSTPWAGHTTARRQNGRPTGITLMEDCGGWEKVWIRRCPVPAEARILEICEPADWAGLCRDHPFEITHTVGPDWRRVTGSDGPWLMPDWVSVAENYDAVHVTIAGYLTTATQAIDVDDRHQTMMAGWMPDGTVWLNDVLATTAAEWEIWKTSDGTGWSS</sequence>
<dbReference type="AlphaFoldDB" id="F1YPM8"/>
<evidence type="ECO:0000313" key="1">
    <source>
        <dbReference type="EMBL" id="EGD53373.1"/>
    </source>
</evidence>
<dbReference type="OrthoDB" id="4700192at2"/>
<dbReference type="EMBL" id="AEUD01000026">
    <property type="protein sequence ID" value="EGD53373.1"/>
    <property type="molecule type" value="Genomic_DNA"/>
</dbReference>
<dbReference type="STRING" id="644548.SCNU_19425"/>
<dbReference type="RefSeq" id="WP_009681067.1">
    <property type="nucleotide sequence ID" value="NZ_AEUD01000026.1"/>
</dbReference>
<protein>
    <submittedName>
        <fullName evidence="1">Uncharacterized protein</fullName>
    </submittedName>
</protein>
<dbReference type="eggNOG" id="ENOG5031JT7">
    <property type="taxonomic scope" value="Bacteria"/>
</dbReference>
<keyword evidence="2" id="KW-1185">Reference proteome</keyword>
<organism evidence="1 2">
    <name type="scientific">Gordonia neofelifaecis NRRL B-59395</name>
    <dbReference type="NCBI Taxonomy" id="644548"/>
    <lineage>
        <taxon>Bacteria</taxon>
        <taxon>Bacillati</taxon>
        <taxon>Actinomycetota</taxon>
        <taxon>Actinomycetes</taxon>
        <taxon>Mycobacteriales</taxon>
        <taxon>Gordoniaceae</taxon>
        <taxon>Gordonia</taxon>
    </lineage>
</organism>
<evidence type="ECO:0000313" key="2">
    <source>
        <dbReference type="Proteomes" id="UP000035065"/>
    </source>
</evidence>
<comment type="caution">
    <text evidence="1">The sequence shown here is derived from an EMBL/GenBank/DDBJ whole genome shotgun (WGS) entry which is preliminary data.</text>
</comment>
<reference evidence="1 2" key="1">
    <citation type="journal article" date="2011" name="J. Bacteriol.">
        <title>Draft Genome Sequence of Gordonia neofelifaecis NRRL B-59395, a Cholesterol-Degrading Actinomycete.</title>
        <authorList>
            <person name="Ge F."/>
            <person name="Li W."/>
            <person name="Chen G."/>
            <person name="Liu Y."/>
            <person name="Zhang G."/>
            <person name="Yong B."/>
            <person name="Wang Q."/>
            <person name="Wang N."/>
            <person name="Huang Z."/>
            <person name="Li W."/>
            <person name="Wang J."/>
            <person name="Wu C."/>
            <person name="Xie Q."/>
            <person name="Liu G."/>
        </authorList>
    </citation>
    <scope>NUCLEOTIDE SEQUENCE [LARGE SCALE GENOMIC DNA]</scope>
    <source>
        <strain evidence="1 2">NRRL B-59395</strain>
    </source>
</reference>
<proteinExistence type="predicted"/>